<feature type="transmembrane region" description="Helical" evidence="7">
    <location>
        <begin position="151"/>
        <end position="173"/>
    </location>
</feature>
<evidence type="ECO:0000256" key="6">
    <source>
        <dbReference type="SAM" id="MobiDB-lite"/>
    </source>
</evidence>
<dbReference type="Proteomes" id="UP000815325">
    <property type="component" value="Unassembled WGS sequence"/>
</dbReference>
<gene>
    <name evidence="8" type="ORF">DUNSADRAFT_9134</name>
</gene>
<reference evidence="8" key="1">
    <citation type="submission" date="2017-08" db="EMBL/GenBank/DDBJ databases">
        <authorList>
            <person name="Polle J.E."/>
            <person name="Barry K."/>
            <person name="Cushman J."/>
            <person name="Schmutz J."/>
            <person name="Tran D."/>
            <person name="Hathwaick L.T."/>
            <person name="Yim W.C."/>
            <person name="Jenkins J."/>
            <person name="Mckie-Krisberg Z.M."/>
            <person name="Prochnik S."/>
            <person name="Lindquist E."/>
            <person name="Dockter R.B."/>
            <person name="Adam C."/>
            <person name="Molina H."/>
            <person name="Bunkerborg J."/>
            <person name="Jin E."/>
            <person name="Buchheim M."/>
            <person name="Magnuson J."/>
        </authorList>
    </citation>
    <scope>NUCLEOTIDE SEQUENCE</scope>
    <source>
        <strain evidence="8">CCAP 19/18</strain>
    </source>
</reference>
<dbReference type="Pfam" id="PF01925">
    <property type="entry name" value="TauE"/>
    <property type="match status" value="1"/>
</dbReference>
<keyword evidence="9" id="KW-1185">Reference proteome</keyword>
<evidence type="ECO:0000256" key="2">
    <source>
        <dbReference type="ARBA" id="ARBA00009142"/>
    </source>
</evidence>
<comment type="caution">
    <text evidence="8">The sequence shown here is derived from an EMBL/GenBank/DDBJ whole genome shotgun (WGS) entry which is preliminary data.</text>
</comment>
<dbReference type="PANTHER" id="PTHR14255:SF3">
    <property type="entry name" value="SULFITE EXPORTER TAUE_SAFE FAMILY PROTEIN 5-RELATED"/>
    <property type="match status" value="1"/>
</dbReference>
<dbReference type="PANTHER" id="PTHR14255">
    <property type="entry name" value="CEREBLON"/>
    <property type="match status" value="1"/>
</dbReference>
<keyword evidence="3 7" id="KW-0812">Transmembrane</keyword>
<feature type="transmembrane region" description="Helical" evidence="7">
    <location>
        <begin position="113"/>
        <end position="139"/>
    </location>
</feature>
<comment type="similarity">
    <text evidence="2">Belongs to the 4-toluene sulfonate uptake permease (TSUP) (TC 2.A.102) family.</text>
</comment>
<evidence type="ECO:0000313" key="9">
    <source>
        <dbReference type="Proteomes" id="UP000815325"/>
    </source>
</evidence>
<evidence type="ECO:0000256" key="5">
    <source>
        <dbReference type="ARBA" id="ARBA00023136"/>
    </source>
</evidence>
<evidence type="ECO:0000313" key="8">
    <source>
        <dbReference type="EMBL" id="KAF5834267.1"/>
    </source>
</evidence>
<dbReference type="EMBL" id="MU069766">
    <property type="protein sequence ID" value="KAF5834267.1"/>
    <property type="molecule type" value="Genomic_DNA"/>
</dbReference>
<feature type="transmembrane region" description="Helical" evidence="7">
    <location>
        <begin position="212"/>
        <end position="234"/>
    </location>
</feature>
<evidence type="ECO:0000256" key="7">
    <source>
        <dbReference type="SAM" id="Phobius"/>
    </source>
</evidence>
<keyword evidence="5 7" id="KW-0472">Membrane</keyword>
<comment type="subcellular location">
    <subcellularLocation>
        <location evidence="1">Membrane</location>
        <topology evidence="1">Multi-pass membrane protein</topology>
    </subcellularLocation>
</comment>
<evidence type="ECO:0000256" key="4">
    <source>
        <dbReference type="ARBA" id="ARBA00022989"/>
    </source>
</evidence>
<evidence type="ECO:0000256" key="1">
    <source>
        <dbReference type="ARBA" id="ARBA00004141"/>
    </source>
</evidence>
<name>A0ABQ7GI26_DUNSA</name>
<protein>
    <submittedName>
        <fullName evidence="8">Uncharacterized protein</fullName>
    </submittedName>
</protein>
<proteinExistence type="inferred from homology"/>
<feature type="region of interest" description="Disordered" evidence="6">
    <location>
        <begin position="76"/>
        <end position="105"/>
    </location>
</feature>
<dbReference type="InterPro" id="IPR002781">
    <property type="entry name" value="TM_pro_TauE-like"/>
</dbReference>
<evidence type="ECO:0000256" key="3">
    <source>
        <dbReference type="ARBA" id="ARBA00022692"/>
    </source>
</evidence>
<keyword evidence="4 7" id="KW-1133">Transmembrane helix</keyword>
<organism evidence="8 9">
    <name type="scientific">Dunaliella salina</name>
    <name type="common">Green alga</name>
    <name type="synonym">Protococcus salinus</name>
    <dbReference type="NCBI Taxonomy" id="3046"/>
    <lineage>
        <taxon>Eukaryota</taxon>
        <taxon>Viridiplantae</taxon>
        <taxon>Chlorophyta</taxon>
        <taxon>core chlorophytes</taxon>
        <taxon>Chlorophyceae</taxon>
        <taxon>CS clade</taxon>
        <taxon>Chlamydomonadales</taxon>
        <taxon>Dunaliellaceae</taxon>
        <taxon>Dunaliella</taxon>
    </lineage>
</organism>
<feature type="transmembrane region" description="Helical" evidence="7">
    <location>
        <begin position="179"/>
        <end position="200"/>
    </location>
</feature>
<sequence length="254" mass="26477">MLAIGMGIAAYMQRKVDARKKHLALKAEEADEEGVELTPMRRPSKDFSIAQSAAEIHQKEPKDMTLTPQLNGTVHMRHDINSLPPTAPATSEQQGPAPLESTSNPLGETGKALALSLSFCCFAGLVAGLLGLGGGMIIGPLLMALKVHPQVSAATSSLMVLFSSSAALISFAVDGRVNGAYAGIFSAAAVIASVAGVLVVNEKVKRSGRTSIVVFMLATIMVLGFCVITAFGVIGMVHDFSTGQNIGTHSLCEQ</sequence>
<feature type="compositionally biased region" description="Polar residues" evidence="6">
    <location>
        <begin position="88"/>
        <end position="105"/>
    </location>
</feature>
<accession>A0ABQ7GI26</accession>